<sequence length="441" mass="50000">MTSVAVVGAGLVGCLAALGLSKKGYNVTLFELRDDPRKSINRELRSINLAVSDRGINALKYIDEELAQIVLSKVIPMTGRMIHDLDGNLQSQKYGLNGIEAINSIDRSYLNELLLNEVEKSGISLKFNHKLEKMDLKEQPKLIFQNNEEVSVDLIVGADGCFSKVRQNLQKFARMSYTQEFIDCAYLELSIPPGSNNDNKFLLDKNHLHIWPRDKFMLIALPNLDGSFTSTFFAPWDLIESLDDDESVLQFFKKYFKDAVGLIGEEKLLFAFKNHPKGKLLSLNCNPYHYQDKAIIIGDAAHSMVPFYGQGMNCGFEDVFVLLKLLESEPSVGDALSKYSSTRHEDLHAIIELAKENYKEMSHKVNSKLFLLKKQIDFMLTRILKDRWLPLYTMISFRSDISYSKAVKTHQRQNKILGYIQTAVVGLALLGAAKLFKSLRR</sequence>
<dbReference type="GO" id="GO:0034354">
    <property type="term" value="P:'de novo' NAD+ biosynthetic process from L-tryptophan"/>
    <property type="evidence" value="ECO:0007669"/>
    <property type="project" value="UniProtKB-UniRule"/>
</dbReference>
<comment type="function">
    <text evidence="11">Catalyzes the hydroxylation of L-kynurenine (L-Kyn) to form 3-hydroxy-L-kynurenine (L-3OHKyn). Required for synthesis of quinolinic acid.</text>
</comment>
<accession>A0A1E3NVA4</accession>
<dbReference type="HAMAP" id="MF_01971">
    <property type="entry name" value="Kynurenine_monooxygenase"/>
    <property type="match status" value="1"/>
</dbReference>
<dbReference type="GO" id="GO:0016174">
    <property type="term" value="F:NAD(P)H oxidase H2O2-forming activity"/>
    <property type="evidence" value="ECO:0007669"/>
    <property type="project" value="EnsemblFungi"/>
</dbReference>
<dbReference type="Proteomes" id="UP000094112">
    <property type="component" value="Unassembled WGS sequence"/>
</dbReference>
<keyword evidence="8 11" id="KW-0503">Monooxygenase</keyword>
<evidence type="ECO:0000256" key="6">
    <source>
        <dbReference type="ARBA" id="ARBA00022857"/>
    </source>
</evidence>
<reference evidence="13 14" key="1">
    <citation type="journal article" date="2016" name="Proc. Natl. Acad. Sci. U.S.A.">
        <title>Comparative genomics of biotechnologically important yeasts.</title>
        <authorList>
            <person name="Riley R."/>
            <person name="Haridas S."/>
            <person name="Wolfe K.H."/>
            <person name="Lopes M.R."/>
            <person name="Hittinger C.T."/>
            <person name="Goeker M."/>
            <person name="Salamov A.A."/>
            <person name="Wisecaver J.H."/>
            <person name="Long T.M."/>
            <person name="Calvey C.H."/>
            <person name="Aerts A.L."/>
            <person name="Barry K.W."/>
            <person name="Choi C."/>
            <person name="Clum A."/>
            <person name="Coughlan A.Y."/>
            <person name="Deshpande S."/>
            <person name="Douglass A.P."/>
            <person name="Hanson S.J."/>
            <person name="Klenk H.-P."/>
            <person name="LaButti K.M."/>
            <person name="Lapidus A."/>
            <person name="Lindquist E.A."/>
            <person name="Lipzen A.M."/>
            <person name="Meier-Kolthoff J.P."/>
            <person name="Ohm R.A."/>
            <person name="Otillar R.P."/>
            <person name="Pangilinan J.L."/>
            <person name="Peng Y."/>
            <person name="Rokas A."/>
            <person name="Rosa C.A."/>
            <person name="Scheuner C."/>
            <person name="Sibirny A.A."/>
            <person name="Slot J.C."/>
            <person name="Stielow J.B."/>
            <person name="Sun H."/>
            <person name="Kurtzman C.P."/>
            <person name="Blackwell M."/>
            <person name="Grigoriev I.V."/>
            <person name="Jeffries T.W."/>
        </authorList>
    </citation>
    <scope>NUCLEOTIDE SEQUENCE [LARGE SCALE GENOMIC DNA]</scope>
    <source>
        <strain evidence="14">ATCC 58044 / CBS 1984 / NCYC 433 / NRRL Y-366-8</strain>
    </source>
</reference>
<gene>
    <name evidence="11" type="primary">BNA4</name>
    <name evidence="13" type="ORF">WICANDRAFT_35901</name>
</gene>
<dbReference type="GO" id="GO:0005741">
    <property type="term" value="C:mitochondrial outer membrane"/>
    <property type="evidence" value="ECO:0007669"/>
    <property type="project" value="UniProtKB-SubCell"/>
</dbReference>
<dbReference type="PANTHER" id="PTHR46028:SF2">
    <property type="entry name" value="KYNURENINE 3-MONOOXYGENASE"/>
    <property type="match status" value="1"/>
</dbReference>
<comment type="subcellular location">
    <subcellularLocation>
        <location evidence="11">Mitochondrion outer membrane</location>
    </subcellularLocation>
</comment>
<keyword evidence="2 11" id="KW-0285">Flavoprotein</keyword>
<evidence type="ECO:0000256" key="1">
    <source>
        <dbReference type="ARBA" id="ARBA00001974"/>
    </source>
</evidence>
<dbReference type="GO" id="GO:0004502">
    <property type="term" value="F:kynurenine 3-monooxygenase activity"/>
    <property type="evidence" value="ECO:0007669"/>
    <property type="project" value="UniProtKB-UniRule"/>
</dbReference>
<dbReference type="InterPro" id="IPR036188">
    <property type="entry name" value="FAD/NAD-bd_sf"/>
</dbReference>
<dbReference type="PANTHER" id="PTHR46028">
    <property type="entry name" value="KYNURENINE 3-MONOOXYGENASE"/>
    <property type="match status" value="1"/>
</dbReference>
<dbReference type="EC" id="1.14.13.9" evidence="11"/>
<dbReference type="RefSeq" id="XP_019036167.1">
    <property type="nucleotide sequence ID" value="XM_019182371.1"/>
</dbReference>
<dbReference type="PRINTS" id="PR00420">
    <property type="entry name" value="RNGMNOXGNASE"/>
</dbReference>
<evidence type="ECO:0000256" key="8">
    <source>
        <dbReference type="ARBA" id="ARBA00023033"/>
    </source>
</evidence>
<evidence type="ECO:0000256" key="4">
    <source>
        <dbReference type="ARBA" id="ARBA00022787"/>
    </source>
</evidence>
<comment type="cofactor">
    <cofactor evidence="1 11">
        <name>FAD</name>
        <dbReference type="ChEBI" id="CHEBI:57692"/>
    </cofactor>
</comment>
<evidence type="ECO:0000256" key="11">
    <source>
        <dbReference type="HAMAP-Rule" id="MF_03018"/>
    </source>
</evidence>
<dbReference type="GO" id="GO:0005777">
    <property type="term" value="C:peroxisome"/>
    <property type="evidence" value="ECO:0007669"/>
    <property type="project" value="EnsemblFungi"/>
</dbReference>
<evidence type="ECO:0000313" key="13">
    <source>
        <dbReference type="EMBL" id="ODQ56960.1"/>
    </source>
</evidence>
<dbReference type="InterPro" id="IPR002938">
    <property type="entry name" value="FAD-bd"/>
</dbReference>
<evidence type="ECO:0000256" key="10">
    <source>
        <dbReference type="ARBA" id="ARBA00047818"/>
    </source>
</evidence>
<dbReference type="GO" id="GO:0006569">
    <property type="term" value="P:L-tryptophan catabolic process"/>
    <property type="evidence" value="ECO:0007669"/>
    <property type="project" value="UniProtKB-UniRule"/>
</dbReference>
<dbReference type="EMBL" id="KV454214">
    <property type="protein sequence ID" value="ODQ56960.1"/>
    <property type="molecule type" value="Genomic_DNA"/>
</dbReference>
<dbReference type="GO" id="GO:0019805">
    <property type="term" value="P:quinolinate biosynthetic process"/>
    <property type="evidence" value="ECO:0007669"/>
    <property type="project" value="UniProtKB-UniRule"/>
</dbReference>
<comment type="similarity">
    <text evidence="11">Belongs to the aromatic-ring hydroxylase family. KMO subfamily.</text>
</comment>
<dbReference type="SUPFAM" id="SSF51905">
    <property type="entry name" value="FAD/NAD(P)-binding domain"/>
    <property type="match status" value="1"/>
</dbReference>
<dbReference type="STRING" id="683960.A0A1E3NVA4"/>
<keyword evidence="3 11" id="KW-0662">Pyridine nucleotide biosynthesis</keyword>
<evidence type="ECO:0000313" key="14">
    <source>
        <dbReference type="Proteomes" id="UP000094112"/>
    </source>
</evidence>
<evidence type="ECO:0000256" key="9">
    <source>
        <dbReference type="ARBA" id="ARBA00023128"/>
    </source>
</evidence>
<evidence type="ECO:0000256" key="3">
    <source>
        <dbReference type="ARBA" id="ARBA00022642"/>
    </source>
</evidence>
<evidence type="ECO:0000256" key="2">
    <source>
        <dbReference type="ARBA" id="ARBA00022630"/>
    </source>
</evidence>
<evidence type="ECO:0000259" key="12">
    <source>
        <dbReference type="Pfam" id="PF01494"/>
    </source>
</evidence>
<dbReference type="GO" id="GO:0071949">
    <property type="term" value="F:FAD binding"/>
    <property type="evidence" value="ECO:0007669"/>
    <property type="project" value="EnsemblFungi"/>
</dbReference>
<evidence type="ECO:0000256" key="7">
    <source>
        <dbReference type="ARBA" id="ARBA00023002"/>
    </source>
</evidence>
<keyword evidence="14" id="KW-1185">Reference proteome</keyword>
<comment type="catalytic activity">
    <reaction evidence="10 11">
        <text>L-kynurenine + NADPH + O2 + H(+) = 3-hydroxy-L-kynurenine + NADP(+) + H2O</text>
        <dbReference type="Rhea" id="RHEA:20545"/>
        <dbReference type="ChEBI" id="CHEBI:15377"/>
        <dbReference type="ChEBI" id="CHEBI:15378"/>
        <dbReference type="ChEBI" id="CHEBI:15379"/>
        <dbReference type="ChEBI" id="CHEBI:57783"/>
        <dbReference type="ChEBI" id="CHEBI:57959"/>
        <dbReference type="ChEBI" id="CHEBI:58125"/>
        <dbReference type="ChEBI" id="CHEBI:58349"/>
        <dbReference type="EC" id="1.14.13.9"/>
    </reaction>
</comment>
<organism evidence="13 14">
    <name type="scientific">Wickerhamomyces anomalus (strain ATCC 58044 / CBS 1984 / NCYC 433 / NRRL Y-366-8)</name>
    <name type="common">Yeast</name>
    <name type="synonym">Hansenula anomala</name>
    <dbReference type="NCBI Taxonomy" id="683960"/>
    <lineage>
        <taxon>Eukaryota</taxon>
        <taxon>Fungi</taxon>
        <taxon>Dikarya</taxon>
        <taxon>Ascomycota</taxon>
        <taxon>Saccharomycotina</taxon>
        <taxon>Saccharomycetes</taxon>
        <taxon>Phaffomycetales</taxon>
        <taxon>Wickerhamomycetaceae</taxon>
        <taxon>Wickerhamomyces</taxon>
    </lineage>
</organism>
<dbReference type="GO" id="GO:0043420">
    <property type="term" value="P:anthranilate metabolic process"/>
    <property type="evidence" value="ECO:0007669"/>
    <property type="project" value="UniProtKB-UniRule"/>
</dbReference>
<dbReference type="AlphaFoldDB" id="A0A1E3NVA4"/>
<keyword evidence="7 11" id="KW-0560">Oxidoreductase</keyword>
<name>A0A1E3NVA4_WICAA</name>
<dbReference type="InterPro" id="IPR027545">
    <property type="entry name" value="Kynurenine_monooxygenase"/>
</dbReference>
<comment type="pathway">
    <text evidence="11">Cofactor biosynthesis; NAD(+) biosynthesis; quinolinate from L-kynurenine: step 1/3.</text>
</comment>
<keyword evidence="5 11" id="KW-0274">FAD</keyword>
<dbReference type="Pfam" id="PF01494">
    <property type="entry name" value="FAD_binding_3"/>
    <property type="match status" value="1"/>
</dbReference>
<dbReference type="Gene3D" id="3.50.50.60">
    <property type="entry name" value="FAD/NAD(P)-binding domain"/>
    <property type="match status" value="1"/>
</dbReference>
<keyword evidence="4 11" id="KW-1000">Mitochondrion outer membrane</keyword>
<dbReference type="GeneID" id="30199617"/>
<dbReference type="OrthoDB" id="10053569at2759"/>
<feature type="domain" description="FAD-binding" evidence="12">
    <location>
        <begin position="2"/>
        <end position="349"/>
    </location>
</feature>
<dbReference type="FunFam" id="3.50.50.60:FF:000129">
    <property type="entry name" value="Kynurenine 3-monooxygenase"/>
    <property type="match status" value="1"/>
</dbReference>
<keyword evidence="9 11" id="KW-0496">Mitochondrion</keyword>
<proteinExistence type="inferred from homology"/>
<keyword evidence="11" id="KW-0472">Membrane</keyword>
<evidence type="ECO:0000256" key="5">
    <source>
        <dbReference type="ARBA" id="ARBA00022827"/>
    </source>
</evidence>
<dbReference type="UniPathway" id="UPA00253">
    <property type="reaction ID" value="UER00328"/>
</dbReference>
<dbReference type="GO" id="GO:0070189">
    <property type="term" value="P:kynurenine metabolic process"/>
    <property type="evidence" value="ECO:0007669"/>
    <property type="project" value="EnsemblFungi"/>
</dbReference>
<protein>
    <recommendedName>
        <fullName evidence="11">Kynurenine 3-monooxygenase</fullName>
        <ecNumber evidence="11">1.14.13.9</ecNumber>
    </recommendedName>
    <alternativeName>
        <fullName evidence="11">Biosynthesis of nicotinic acid protein 4</fullName>
    </alternativeName>
    <alternativeName>
        <fullName evidence="11">Kynurenine 3-hydroxylase</fullName>
    </alternativeName>
</protein>
<keyword evidence="6 11" id="KW-0521">NADP</keyword>